<reference evidence="2 3" key="1">
    <citation type="journal article" date="2021" name="Int. J. Syst. Evol. Microbiol.">
        <title>Clostridium zeae sp. nov., isolated from corn silage.</title>
        <authorList>
            <person name="Kobayashi H."/>
            <person name="Tanizawa Y."/>
            <person name="Yagura M."/>
            <person name="Sakamoto M."/>
            <person name="Ohkuma M."/>
            <person name="Tohno M."/>
        </authorList>
    </citation>
    <scope>NUCLEOTIDE SEQUENCE [LARGE SCALE GENOMIC DNA]</scope>
    <source>
        <strain evidence="2 3">CSC2</strain>
    </source>
</reference>
<feature type="domain" description="DUF1659" evidence="1">
    <location>
        <begin position="2"/>
        <end position="73"/>
    </location>
</feature>
<organism evidence="2 3">
    <name type="scientific">Clostridium zeae</name>
    <dbReference type="NCBI Taxonomy" id="2759022"/>
    <lineage>
        <taxon>Bacteria</taxon>
        <taxon>Bacillati</taxon>
        <taxon>Bacillota</taxon>
        <taxon>Clostridia</taxon>
        <taxon>Eubacteriales</taxon>
        <taxon>Clostridiaceae</taxon>
        <taxon>Clostridium</taxon>
    </lineage>
</organism>
<evidence type="ECO:0000259" key="1">
    <source>
        <dbReference type="Pfam" id="PF07872"/>
    </source>
</evidence>
<dbReference type="RefSeq" id="WP_206868336.1">
    <property type="nucleotide sequence ID" value="NZ_BMBA01000001.1"/>
</dbReference>
<name>A0ABQ1E6N8_9CLOT</name>
<proteinExistence type="predicted"/>
<sequence>MAISKHLDSTSFSIEVESGTDKTGAKIYKKKTFSGVKKNTTPENIFAVADAIKAVLSAGTRDYYLNEASKIVNA</sequence>
<accession>A0ABQ1E6N8</accession>
<dbReference type="EMBL" id="BMBA01000001">
    <property type="protein sequence ID" value="GFZ30366.1"/>
    <property type="molecule type" value="Genomic_DNA"/>
</dbReference>
<comment type="caution">
    <text evidence="2">The sequence shown here is derived from an EMBL/GenBank/DDBJ whole genome shotgun (WGS) entry which is preliminary data.</text>
</comment>
<evidence type="ECO:0000313" key="2">
    <source>
        <dbReference type="EMBL" id="GFZ30366.1"/>
    </source>
</evidence>
<dbReference type="Proteomes" id="UP000663802">
    <property type="component" value="Unassembled WGS sequence"/>
</dbReference>
<dbReference type="Pfam" id="PF07872">
    <property type="entry name" value="DUF1659"/>
    <property type="match status" value="1"/>
</dbReference>
<keyword evidence="3" id="KW-1185">Reference proteome</keyword>
<gene>
    <name evidence="2" type="ORF">CSC2_08920</name>
</gene>
<protein>
    <recommendedName>
        <fullName evidence="1">DUF1659 domain-containing protein</fullName>
    </recommendedName>
</protein>
<evidence type="ECO:0000313" key="3">
    <source>
        <dbReference type="Proteomes" id="UP000663802"/>
    </source>
</evidence>
<dbReference type="InterPro" id="IPR012454">
    <property type="entry name" value="DUF1659"/>
</dbReference>